<dbReference type="InterPro" id="IPR003593">
    <property type="entry name" value="AAA+_ATPase"/>
</dbReference>
<dbReference type="InterPro" id="IPR003439">
    <property type="entry name" value="ABC_transporter-like_ATP-bd"/>
</dbReference>
<protein>
    <submittedName>
        <fullName evidence="7">ABC transporter ATP-binding protein</fullName>
    </submittedName>
</protein>
<dbReference type="EMBL" id="CP130613">
    <property type="protein sequence ID" value="WKW14766.1"/>
    <property type="molecule type" value="Genomic_DNA"/>
</dbReference>
<keyword evidence="3" id="KW-0547">Nucleotide-binding</keyword>
<dbReference type="SMART" id="SM00382">
    <property type="entry name" value="AAA"/>
    <property type="match status" value="1"/>
</dbReference>
<dbReference type="Pfam" id="PF00005">
    <property type="entry name" value="ABC_tran"/>
    <property type="match status" value="1"/>
</dbReference>
<dbReference type="GO" id="GO:0016887">
    <property type="term" value="F:ATP hydrolysis activity"/>
    <property type="evidence" value="ECO:0007669"/>
    <property type="project" value="InterPro"/>
</dbReference>
<gene>
    <name evidence="6" type="ORF">Strain138_001124</name>
    <name evidence="7" type="ORF">Strain318_001124</name>
</gene>
<evidence type="ECO:0000259" key="5">
    <source>
        <dbReference type="PROSITE" id="PS50893"/>
    </source>
</evidence>
<dbReference type="Proteomes" id="UP001229955">
    <property type="component" value="Chromosome"/>
</dbReference>
<accession>A0AA49JTX3</accession>
<evidence type="ECO:0000256" key="2">
    <source>
        <dbReference type="ARBA" id="ARBA00022448"/>
    </source>
</evidence>
<evidence type="ECO:0000313" key="7">
    <source>
        <dbReference type="EMBL" id="WKW14766.1"/>
    </source>
</evidence>
<evidence type="ECO:0000256" key="3">
    <source>
        <dbReference type="ARBA" id="ARBA00022741"/>
    </source>
</evidence>
<name>A0AA49JZE8_9BACT</name>
<reference evidence="7" key="1">
    <citation type="submission" date="2023-07" db="EMBL/GenBank/DDBJ databases">
        <authorList>
            <person name="Haufschild T."/>
            <person name="Kallscheuer N."/>
            <person name="Hammer J."/>
            <person name="Kohn T."/>
            <person name="Kabuu M."/>
            <person name="Jogler M."/>
            <person name="Wohfarth N."/>
            <person name="Heuer A."/>
            <person name="Rohde M."/>
            <person name="van Teeseling M.C.F."/>
            <person name="Jogler C."/>
        </authorList>
    </citation>
    <scope>NUCLEOTIDE SEQUENCE</scope>
    <source>
        <strain evidence="6">Strain 138</strain>
        <strain evidence="7">Strain 318</strain>
    </source>
</reference>
<dbReference type="Gene3D" id="3.40.50.300">
    <property type="entry name" value="P-loop containing nucleotide triphosphate hydrolases"/>
    <property type="match status" value="1"/>
</dbReference>
<proteinExistence type="inferred from homology"/>
<evidence type="ECO:0000313" key="8">
    <source>
        <dbReference type="Proteomes" id="UP001229955"/>
    </source>
</evidence>
<keyword evidence="2" id="KW-0813">Transport</keyword>
<dbReference type="EMBL" id="CP130612">
    <property type="protein sequence ID" value="WKW11856.1"/>
    <property type="molecule type" value="Genomic_DNA"/>
</dbReference>
<keyword evidence="4 7" id="KW-0067">ATP-binding</keyword>
<evidence type="ECO:0000313" key="6">
    <source>
        <dbReference type="EMBL" id="WKW11856.1"/>
    </source>
</evidence>
<comment type="similarity">
    <text evidence="1">Belongs to the ABC transporter superfamily.</text>
</comment>
<evidence type="ECO:0000256" key="1">
    <source>
        <dbReference type="ARBA" id="ARBA00005417"/>
    </source>
</evidence>
<feature type="domain" description="ABC transporter" evidence="5">
    <location>
        <begin position="6"/>
        <end position="232"/>
    </location>
</feature>
<sequence length="239" mass="24696">MIHDQLVCQDLHVVFADGTAALRGVDLALGDGIVGLVGANGAGKTTLLRVMAGMLAPSSGSVLVGGRSAIAHRVAVGVGSIPDGARLPQYLRVDAFLDGLRRAAGSPAETASEGEIRRALCISDLGERPLAALSLGQRRRVELAAALIGDPDLLLLDEPTNGLDPLAMTALRSGLLAARRPGRLIVVSSHHLDELQRIAEWIVVMHEGRVVASESASTLLAIGSSLEAVFLATAGHAHA</sequence>
<dbReference type="SUPFAM" id="SSF52540">
    <property type="entry name" value="P-loop containing nucleoside triphosphate hydrolases"/>
    <property type="match status" value="1"/>
</dbReference>
<accession>A0AA49JZE8</accession>
<dbReference type="AlphaFoldDB" id="A0AA49JZE8"/>
<dbReference type="GO" id="GO:0005524">
    <property type="term" value="F:ATP binding"/>
    <property type="evidence" value="ECO:0007669"/>
    <property type="project" value="UniProtKB-KW"/>
</dbReference>
<evidence type="ECO:0000256" key="4">
    <source>
        <dbReference type="ARBA" id="ARBA00022840"/>
    </source>
</evidence>
<dbReference type="CDD" id="cd03230">
    <property type="entry name" value="ABC_DR_subfamily_A"/>
    <property type="match status" value="1"/>
</dbReference>
<dbReference type="PROSITE" id="PS50893">
    <property type="entry name" value="ABC_TRANSPORTER_2"/>
    <property type="match status" value="1"/>
</dbReference>
<dbReference type="InterPro" id="IPR017871">
    <property type="entry name" value="ABC_transporter-like_CS"/>
</dbReference>
<organism evidence="7 8">
    <name type="scientific">Pseudogemmatithrix spongiicola</name>
    <dbReference type="NCBI Taxonomy" id="3062599"/>
    <lineage>
        <taxon>Bacteria</taxon>
        <taxon>Pseudomonadati</taxon>
        <taxon>Gemmatimonadota</taxon>
        <taxon>Gemmatimonadia</taxon>
        <taxon>Gemmatimonadales</taxon>
        <taxon>Gemmatimonadaceae</taxon>
        <taxon>Pseudogemmatithrix</taxon>
    </lineage>
</organism>
<dbReference type="PANTHER" id="PTHR43335">
    <property type="entry name" value="ABC TRANSPORTER, ATP-BINDING PROTEIN"/>
    <property type="match status" value="1"/>
</dbReference>
<dbReference type="PROSITE" id="PS00211">
    <property type="entry name" value="ABC_TRANSPORTER_1"/>
    <property type="match status" value="1"/>
</dbReference>
<dbReference type="InterPro" id="IPR027417">
    <property type="entry name" value="P-loop_NTPase"/>
</dbReference>
<dbReference type="RefSeq" id="WP_367887542.1">
    <property type="nucleotide sequence ID" value="NZ_CP130612.1"/>
</dbReference>
<keyword evidence="8" id="KW-1185">Reference proteome</keyword>
<dbReference type="KEGG" id="pspc:Strain318_001124"/>